<evidence type="ECO:0000256" key="2">
    <source>
        <dbReference type="SAM" id="SignalP"/>
    </source>
</evidence>
<gene>
    <name evidence="3" type="ORF">rosag_24300</name>
</gene>
<dbReference type="Proteomes" id="UP001161325">
    <property type="component" value="Unassembled WGS sequence"/>
</dbReference>
<keyword evidence="2" id="KW-0732">Signal</keyword>
<accession>A0AA37V304</accession>
<evidence type="ECO:0000256" key="1">
    <source>
        <dbReference type="SAM" id="Phobius"/>
    </source>
</evidence>
<sequence length="287" mass="32600">MSPGLRRAPFVVMAALACMPAAAQDVRPGPAGVVADSLQRAQLEKLRLEIATLQRAALEAAERSWPRRVEPYLPLLTMLVSVAGALAALTRFLNDRQVTRRRRLEEEFRADLQELVAFPSAESGGAAHVSFLLQDLRQLTTQLEQRVADVTTILVELAIRDLDFGNPRHVILETAAMERWTPYREFLARNPSEHQVILVNYVDAVRRIHAEHPAFFERLEYRAGMFVLSTFVEHATYRRFIALLDAVALHVPLLEAKPELRTYVRERFQQAIQNSAVTLAVFDRRQQ</sequence>
<proteinExistence type="predicted"/>
<dbReference type="EMBL" id="BRXS01000003">
    <property type="protein sequence ID" value="GLC25917.1"/>
    <property type="molecule type" value="Genomic_DNA"/>
</dbReference>
<dbReference type="PROSITE" id="PS51257">
    <property type="entry name" value="PROKAR_LIPOPROTEIN"/>
    <property type="match status" value="1"/>
</dbReference>
<comment type="caution">
    <text evidence="3">The sequence shown here is derived from an EMBL/GenBank/DDBJ whole genome shotgun (WGS) entry which is preliminary data.</text>
</comment>
<name>A0AA37V304_9BACT</name>
<keyword evidence="1" id="KW-0812">Transmembrane</keyword>
<dbReference type="AlphaFoldDB" id="A0AA37V304"/>
<organism evidence="3 4">
    <name type="scientific">Roseisolibacter agri</name>
    <dbReference type="NCBI Taxonomy" id="2014610"/>
    <lineage>
        <taxon>Bacteria</taxon>
        <taxon>Pseudomonadati</taxon>
        <taxon>Gemmatimonadota</taxon>
        <taxon>Gemmatimonadia</taxon>
        <taxon>Gemmatimonadales</taxon>
        <taxon>Gemmatimonadaceae</taxon>
        <taxon>Roseisolibacter</taxon>
    </lineage>
</organism>
<protein>
    <submittedName>
        <fullName evidence="3">Uncharacterized protein</fullName>
    </submittedName>
</protein>
<dbReference type="RefSeq" id="WP_284350378.1">
    <property type="nucleotide sequence ID" value="NZ_BRXS01000003.1"/>
</dbReference>
<feature type="transmembrane region" description="Helical" evidence="1">
    <location>
        <begin position="72"/>
        <end position="93"/>
    </location>
</feature>
<keyword evidence="1" id="KW-0472">Membrane</keyword>
<keyword evidence="1" id="KW-1133">Transmembrane helix</keyword>
<feature type="signal peptide" evidence="2">
    <location>
        <begin position="1"/>
        <end position="23"/>
    </location>
</feature>
<evidence type="ECO:0000313" key="4">
    <source>
        <dbReference type="Proteomes" id="UP001161325"/>
    </source>
</evidence>
<feature type="chain" id="PRO_5041461768" evidence="2">
    <location>
        <begin position="24"/>
        <end position="287"/>
    </location>
</feature>
<reference evidence="3" key="1">
    <citation type="submission" date="2022-08" db="EMBL/GenBank/DDBJ databases">
        <title>Draft genome sequencing of Roseisolibacter agri AW1220.</title>
        <authorList>
            <person name="Tobiishi Y."/>
            <person name="Tonouchi A."/>
        </authorList>
    </citation>
    <scope>NUCLEOTIDE SEQUENCE</scope>
    <source>
        <strain evidence="3">AW1220</strain>
    </source>
</reference>
<evidence type="ECO:0000313" key="3">
    <source>
        <dbReference type="EMBL" id="GLC25917.1"/>
    </source>
</evidence>
<keyword evidence="4" id="KW-1185">Reference proteome</keyword>